<dbReference type="Pfam" id="PF05621">
    <property type="entry name" value="TniB"/>
    <property type="match status" value="1"/>
</dbReference>
<name>A0ABV6IT65_9PROT</name>
<sequence>MTYVPIVPQSPFHRLGENVVQRTKTMLTEFQSTYLRHPQIIDIETDLESILAFGPPEEGVERPARTYLLVGEAGAGKSTILKRFRNRHAVVSDDLHDRMEVVYAEVPAWPPGQAPCGRSWLLCRSKVSAAVRRRRI</sequence>
<reference evidence="1 2" key="1">
    <citation type="submission" date="2024-09" db="EMBL/GenBank/DDBJ databases">
        <authorList>
            <person name="Sun Q."/>
            <person name="Mori K."/>
        </authorList>
    </citation>
    <scope>NUCLEOTIDE SEQUENCE [LARGE SCALE GENOMIC DNA]</scope>
    <source>
        <strain evidence="1 2">CCM 7468</strain>
    </source>
</reference>
<organism evidence="1 2">
    <name type="scientific">Muricoccus vinaceus</name>
    <dbReference type="NCBI Taxonomy" id="424704"/>
    <lineage>
        <taxon>Bacteria</taxon>
        <taxon>Pseudomonadati</taxon>
        <taxon>Pseudomonadota</taxon>
        <taxon>Alphaproteobacteria</taxon>
        <taxon>Acetobacterales</taxon>
        <taxon>Roseomonadaceae</taxon>
        <taxon>Muricoccus</taxon>
    </lineage>
</organism>
<keyword evidence="2" id="KW-1185">Reference proteome</keyword>
<comment type="caution">
    <text evidence="1">The sequence shown here is derived from an EMBL/GenBank/DDBJ whole genome shotgun (WGS) entry which is preliminary data.</text>
</comment>
<evidence type="ECO:0000313" key="1">
    <source>
        <dbReference type="EMBL" id="MFC0386798.1"/>
    </source>
</evidence>
<accession>A0ABV6IT65</accession>
<gene>
    <name evidence="1" type="ORF">ACFFIC_14755</name>
</gene>
<dbReference type="RefSeq" id="WP_377051618.1">
    <property type="nucleotide sequence ID" value="NZ_JBHLVZ010000039.1"/>
</dbReference>
<dbReference type="InterPro" id="IPR008868">
    <property type="entry name" value="TniB"/>
</dbReference>
<dbReference type="Proteomes" id="UP001589789">
    <property type="component" value="Unassembled WGS sequence"/>
</dbReference>
<proteinExistence type="predicted"/>
<evidence type="ECO:0000313" key="2">
    <source>
        <dbReference type="Proteomes" id="UP001589789"/>
    </source>
</evidence>
<protein>
    <submittedName>
        <fullName evidence="1">TniB family NTP-binding protein</fullName>
    </submittedName>
</protein>
<dbReference type="EMBL" id="JBHLVZ010000039">
    <property type="protein sequence ID" value="MFC0386798.1"/>
    <property type="molecule type" value="Genomic_DNA"/>
</dbReference>